<comment type="caution">
    <text evidence="2">The sequence shown here is derived from an EMBL/GenBank/DDBJ whole genome shotgun (WGS) entry which is preliminary data.</text>
</comment>
<feature type="transmembrane region" description="Helical" evidence="1">
    <location>
        <begin position="31"/>
        <end position="51"/>
    </location>
</feature>
<feature type="transmembrane region" description="Helical" evidence="1">
    <location>
        <begin position="130"/>
        <end position="152"/>
    </location>
</feature>
<feature type="transmembrane region" description="Helical" evidence="1">
    <location>
        <begin position="57"/>
        <end position="80"/>
    </location>
</feature>
<dbReference type="Proteomes" id="UP000283832">
    <property type="component" value="Unassembled WGS sequence"/>
</dbReference>
<keyword evidence="1" id="KW-0812">Transmembrane</keyword>
<feature type="transmembrane region" description="Helical" evidence="1">
    <location>
        <begin position="101"/>
        <end position="124"/>
    </location>
</feature>
<name>A0A418MYH1_9ACTN</name>
<dbReference type="AlphaFoldDB" id="A0A418MYH1"/>
<dbReference type="EMBL" id="QXEC01000005">
    <property type="protein sequence ID" value="RIV39733.1"/>
    <property type="molecule type" value="Genomic_DNA"/>
</dbReference>
<proteinExistence type="predicted"/>
<keyword evidence="1" id="KW-0472">Membrane</keyword>
<evidence type="ECO:0000313" key="2">
    <source>
        <dbReference type="EMBL" id="RIV39733.1"/>
    </source>
</evidence>
<evidence type="ECO:0000313" key="3">
    <source>
        <dbReference type="Proteomes" id="UP000283832"/>
    </source>
</evidence>
<reference evidence="2 3" key="1">
    <citation type="submission" date="2018-08" db="EMBL/GenBank/DDBJ databases">
        <title>Jishengella sp. nov., isolated from a root of Azadirachta indica A. Juss. var. siamensis Valenton.</title>
        <authorList>
            <person name="Kuncharoen N."/>
            <person name="Tanasupawat S."/>
            <person name="Kudo T."/>
            <person name="Ohkuma M."/>
        </authorList>
    </citation>
    <scope>NUCLEOTIDE SEQUENCE [LARGE SCALE GENOMIC DNA]</scope>
    <source>
        <strain evidence="2 3">AZ1-13</strain>
    </source>
</reference>
<keyword evidence="1" id="KW-1133">Transmembrane helix</keyword>
<evidence type="ECO:0000256" key="1">
    <source>
        <dbReference type="SAM" id="Phobius"/>
    </source>
</evidence>
<sequence length="163" mass="16645">MWASADVLADLGQQVQPQPSRRRRAAVAGPAAFVFTWVPTVLVFVATTLTVPAVTDAASAGTVMIWAAQVAALIAVVAAVTTLRSRDVGADAETDPGAARVALRVGLHALVTAGAAGLVLALQGLSAGQVATLAVLLVVVLQVLPTAVVRLLRRRHPVPARPA</sequence>
<protein>
    <submittedName>
        <fullName evidence="2">Uncharacterized protein</fullName>
    </submittedName>
</protein>
<accession>A0A418MYH1</accession>
<keyword evidence="3" id="KW-1185">Reference proteome</keyword>
<gene>
    <name evidence="2" type="ORF">D2L64_07980</name>
</gene>
<organism evidence="2 3">
    <name type="scientific">Micromonospora radicis</name>
    <dbReference type="NCBI Taxonomy" id="1894971"/>
    <lineage>
        <taxon>Bacteria</taxon>
        <taxon>Bacillati</taxon>
        <taxon>Actinomycetota</taxon>
        <taxon>Actinomycetes</taxon>
        <taxon>Micromonosporales</taxon>
        <taxon>Micromonosporaceae</taxon>
        <taxon>Micromonospora</taxon>
    </lineage>
</organism>